<feature type="region of interest" description="Disordered" evidence="6">
    <location>
        <begin position="362"/>
        <end position="393"/>
    </location>
</feature>
<feature type="transmembrane region" description="Helical" evidence="7">
    <location>
        <begin position="209"/>
        <end position="236"/>
    </location>
</feature>
<evidence type="ECO:0000313" key="8">
    <source>
        <dbReference type="EMBL" id="OKH38797.1"/>
    </source>
</evidence>
<keyword evidence="4 7" id="KW-1133">Transmembrane helix</keyword>
<keyword evidence="3 7" id="KW-0812">Transmembrane</keyword>
<dbReference type="GO" id="GO:0016020">
    <property type="term" value="C:membrane"/>
    <property type="evidence" value="ECO:0007669"/>
    <property type="project" value="UniProtKB-SubCell"/>
</dbReference>
<proteinExistence type="inferred from homology"/>
<dbReference type="Proteomes" id="UP000185860">
    <property type="component" value="Unassembled WGS sequence"/>
</dbReference>
<evidence type="ECO:0000313" key="9">
    <source>
        <dbReference type="Proteomes" id="UP000185860"/>
    </source>
</evidence>
<dbReference type="PANTHER" id="PTHR21716">
    <property type="entry name" value="TRANSMEMBRANE PROTEIN"/>
    <property type="match status" value="1"/>
</dbReference>
<evidence type="ECO:0000256" key="4">
    <source>
        <dbReference type="ARBA" id="ARBA00022989"/>
    </source>
</evidence>
<feature type="transmembrane region" description="Helical" evidence="7">
    <location>
        <begin position="308"/>
        <end position="333"/>
    </location>
</feature>
<comment type="subcellular location">
    <subcellularLocation>
        <location evidence="1">Membrane</location>
        <topology evidence="1">Multi-pass membrane protein</topology>
    </subcellularLocation>
</comment>
<feature type="transmembrane region" description="Helical" evidence="7">
    <location>
        <begin position="55"/>
        <end position="81"/>
    </location>
</feature>
<organism evidence="8 9">
    <name type="scientific">[Phormidium ambiguum] IAM M-71</name>
    <dbReference type="NCBI Taxonomy" id="454136"/>
    <lineage>
        <taxon>Bacteria</taxon>
        <taxon>Bacillati</taxon>
        <taxon>Cyanobacteriota</taxon>
        <taxon>Cyanophyceae</taxon>
        <taxon>Oscillatoriophycideae</taxon>
        <taxon>Aerosakkonematales</taxon>
        <taxon>Aerosakkonemataceae</taxon>
        <taxon>Floridanema</taxon>
    </lineage>
</organism>
<evidence type="ECO:0000256" key="3">
    <source>
        <dbReference type="ARBA" id="ARBA00022692"/>
    </source>
</evidence>
<gene>
    <name evidence="8" type="ORF">NIES2119_09425</name>
</gene>
<name>A0A1U7IN94_9CYAN</name>
<feature type="transmembrane region" description="Helical" evidence="7">
    <location>
        <begin position="274"/>
        <end position="296"/>
    </location>
</feature>
<feature type="compositionally biased region" description="Basic and acidic residues" evidence="6">
    <location>
        <begin position="367"/>
        <end position="393"/>
    </location>
</feature>
<dbReference type="AlphaFoldDB" id="A0A1U7IN94"/>
<accession>A0A1U7IN94</accession>
<comment type="caution">
    <text evidence="8">The sequence shown here is derived from an EMBL/GenBank/DDBJ whole genome shotgun (WGS) entry which is preliminary data.</text>
</comment>
<feature type="transmembrane region" description="Helical" evidence="7">
    <location>
        <begin position="248"/>
        <end position="267"/>
    </location>
</feature>
<dbReference type="EMBL" id="MRCE01000007">
    <property type="protein sequence ID" value="OKH38797.1"/>
    <property type="molecule type" value="Genomic_DNA"/>
</dbReference>
<evidence type="ECO:0000256" key="1">
    <source>
        <dbReference type="ARBA" id="ARBA00004141"/>
    </source>
</evidence>
<reference evidence="8 9" key="1">
    <citation type="submission" date="2016-11" db="EMBL/GenBank/DDBJ databases">
        <title>Draft Genome Sequences of Nine Cyanobacterial Strains from Diverse Habitats.</title>
        <authorList>
            <person name="Zhu T."/>
            <person name="Hou S."/>
            <person name="Lu X."/>
            <person name="Hess W.R."/>
        </authorList>
    </citation>
    <scope>NUCLEOTIDE SEQUENCE [LARGE SCALE GENOMIC DNA]</scope>
    <source>
        <strain evidence="8 9">IAM M-71</strain>
    </source>
</reference>
<sequence>MKLGQLIGLLVLIICLYVLWEIRQLLLLVFAAIVFATSLNQLVRWLTRRLKIPRFWSVLLSLVIFFAITIGFFFLIVPPFIAQSQELVDLFPKAIDIWSTRLRQFINDLPPWLNQYIPRPNVNTKVFRPSQQLIQQLQPLIQSLVGGAGEFVSNTLGNFLSFLLVIVLSIMMLAQPLAYRQTFVQLFPSFYRRRAEEILTECEVALGKWVIGAIISMTLVALLSFIGLSIIGVRLALAQGILAGLLNFIPNIGPTLSVVLPMGIALLDNPWKSLFVLILYIVIQQLESNFITPYIMAQQVALLPAITLISQVIFATFFGFLGLVLALPITVVAKVWINEVLIKDVLDQWGKKKEAQRHKGLILPNELPKEELATENIQPKEDEQNTQDRDRQT</sequence>
<comment type="similarity">
    <text evidence="2">Belongs to the autoinducer-2 exporter (AI-2E) (TC 2.A.86) family.</text>
</comment>
<dbReference type="Pfam" id="PF01594">
    <property type="entry name" value="AI-2E_transport"/>
    <property type="match status" value="1"/>
</dbReference>
<dbReference type="OrthoDB" id="506451at2"/>
<dbReference type="GO" id="GO:0055085">
    <property type="term" value="P:transmembrane transport"/>
    <property type="evidence" value="ECO:0007669"/>
    <property type="project" value="TreeGrafter"/>
</dbReference>
<dbReference type="STRING" id="454136.NIES2119_09425"/>
<dbReference type="PANTHER" id="PTHR21716:SF62">
    <property type="entry name" value="TRANSPORT PROTEIN YDBI-RELATED"/>
    <property type="match status" value="1"/>
</dbReference>
<protein>
    <submittedName>
        <fullName evidence="8">AI-2E family transporter</fullName>
    </submittedName>
</protein>
<keyword evidence="5 7" id="KW-0472">Membrane</keyword>
<feature type="transmembrane region" description="Helical" evidence="7">
    <location>
        <begin position="25"/>
        <end position="43"/>
    </location>
</feature>
<dbReference type="InterPro" id="IPR002549">
    <property type="entry name" value="AI-2E-like"/>
</dbReference>
<evidence type="ECO:0000256" key="7">
    <source>
        <dbReference type="SAM" id="Phobius"/>
    </source>
</evidence>
<dbReference type="RefSeq" id="WP_073593209.1">
    <property type="nucleotide sequence ID" value="NZ_MRCE01000007.1"/>
</dbReference>
<evidence type="ECO:0000256" key="6">
    <source>
        <dbReference type="SAM" id="MobiDB-lite"/>
    </source>
</evidence>
<feature type="transmembrane region" description="Helical" evidence="7">
    <location>
        <begin position="159"/>
        <end position="179"/>
    </location>
</feature>
<evidence type="ECO:0000256" key="5">
    <source>
        <dbReference type="ARBA" id="ARBA00023136"/>
    </source>
</evidence>
<evidence type="ECO:0000256" key="2">
    <source>
        <dbReference type="ARBA" id="ARBA00009773"/>
    </source>
</evidence>